<evidence type="ECO:0000313" key="3">
    <source>
        <dbReference type="EMBL" id="CAJ1401606.1"/>
    </source>
</evidence>
<feature type="domain" description="EF-hand" evidence="2">
    <location>
        <begin position="156"/>
        <end position="180"/>
    </location>
</feature>
<dbReference type="EMBL" id="CAUJNA010003422">
    <property type="protein sequence ID" value="CAJ1401606.1"/>
    <property type="molecule type" value="Genomic_DNA"/>
</dbReference>
<dbReference type="SUPFAM" id="SSF47473">
    <property type="entry name" value="EF-hand"/>
    <property type="match status" value="1"/>
</dbReference>
<dbReference type="InterPro" id="IPR002048">
    <property type="entry name" value="EF_hand_dom"/>
</dbReference>
<dbReference type="Proteomes" id="UP001178507">
    <property type="component" value="Unassembled WGS sequence"/>
</dbReference>
<feature type="domain" description="EF-hand" evidence="2">
    <location>
        <begin position="220"/>
        <end position="255"/>
    </location>
</feature>
<dbReference type="Pfam" id="PF13202">
    <property type="entry name" value="EF-hand_5"/>
    <property type="match status" value="1"/>
</dbReference>
<dbReference type="Gene3D" id="1.10.238.10">
    <property type="entry name" value="EF-hand"/>
    <property type="match status" value="2"/>
</dbReference>
<accession>A0AA36J9G3</accession>
<dbReference type="AlphaFoldDB" id="A0AA36J9G3"/>
<reference evidence="3" key="1">
    <citation type="submission" date="2023-08" db="EMBL/GenBank/DDBJ databases">
        <authorList>
            <person name="Chen Y."/>
            <person name="Shah S."/>
            <person name="Dougan E. K."/>
            <person name="Thang M."/>
            <person name="Chan C."/>
        </authorList>
    </citation>
    <scope>NUCLEOTIDE SEQUENCE</scope>
</reference>
<dbReference type="InterPro" id="IPR018247">
    <property type="entry name" value="EF_Hand_1_Ca_BS"/>
</dbReference>
<protein>
    <recommendedName>
        <fullName evidence="2">EF-hand domain-containing protein</fullName>
    </recommendedName>
</protein>
<keyword evidence="4" id="KW-1185">Reference proteome</keyword>
<evidence type="ECO:0000256" key="1">
    <source>
        <dbReference type="ARBA" id="ARBA00022837"/>
    </source>
</evidence>
<gene>
    <name evidence="3" type="ORF">EVOR1521_LOCUS24719</name>
</gene>
<dbReference type="PROSITE" id="PS50222">
    <property type="entry name" value="EF_HAND_2"/>
    <property type="match status" value="2"/>
</dbReference>
<dbReference type="GO" id="GO:0005509">
    <property type="term" value="F:calcium ion binding"/>
    <property type="evidence" value="ECO:0007669"/>
    <property type="project" value="InterPro"/>
</dbReference>
<proteinExistence type="predicted"/>
<evidence type="ECO:0000259" key="2">
    <source>
        <dbReference type="PROSITE" id="PS50222"/>
    </source>
</evidence>
<organism evidence="3 4">
    <name type="scientific">Effrenium voratum</name>
    <dbReference type="NCBI Taxonomy" id="2562239"/>
    <lineage>
        <taxon>Eukaryota</taxon>
        <taxon>Sar</taxon>
        <taxon>Alveolata</taxon>
        <taxon>Dinophyceae</taxon>
        <taxon>Suessiales</taxon>
        <taxon>Symbiodiniaceae</taxon>
        <taxon>Effrenium</taxon>
    </lineage>
</organism>
<evidence type="ECO:0000313" key="4">
    <source>
        <dbReference type="Proteomes" id="UP001178507"/>
    </source>
</evidence>
<dbReference type="InterPro" id="IPR011992">
    <property type="entry name" value="EF-hand-dom_pair"/>
</dbReference>
<name>A0AA36J9G3_9DINO</name>
<feature type="non-terminal residue" evidence="3">
    <location>
        <position position="308"/>
    </location>
</feature>
<dbReference type="SMART" id="SM00054">
    <property type="entry name" value="EFh"/>
    <property type="match status" value="2"/>
</dbReference>
<comment type="caution">
    <text evidence="3">The sequence shown here is derived from an EMBL/GenBank/DDBJ whole genome shotgun (WGS) entry which is preliminary data.</text>
</comment>
<sequence length="308" mass="35159">MSVDQGALWRALDKDSAGSIGLEDLAPQHCTVLASFRQFMVARVGSCSAVWDHALAVDEVLGREGLWKSTRKLLLSPFLRALRDLGWPNNPHTRSLLVASLDYFGCGFVSRSDLEWLDAWEPPEFIYADPDPQALQQLNELIRKRYAHPLSAWRSLFDRDDSNSVSWLEFKDACEKLKFKGNIGGAWRALDTDLSGHISLLEFDADSARILVSFKAWCMKHFGSVQLMFRQLDRDESGSLSYPELRRACRRLKWNGDVHLLFNCLDTDGVRMGGRRNISLQELFFLDSWEVSEDDFKAHEENLSRSPD</sequence>
<dbReference type="PROSITE" id="PS00018">
    <property type="entry name" value="EF_HAND_1"/>
    <property type="match status" value="2"/>
</dbReference>
<keyword evidence="1" id="KW-0106">Calcium</keyword>